<keyword evidence="1" id="KW-0812">Transmembrane</keyword>
<dbReference type="InterPro" id="IPR005182">
    <property type="entry name" value="YdbS-like_PH"/>
</dbReference>
<evidence type="ECO:0000313" key="4">
    <source>
        <dbReference type="Proteomes" id="UP000018141"/>
    </source>
</evidence>
<protein>
    <recommendedName>
        <fullName evidence="2">YdbS-like PH domain-containing protein</fullName>
    </recommendedName>
</protein>
<feature type="transmembrane region" description="Helical" evidence="1">
    <location>
        <begin position="28"/>
        <end position="54"/>
    </location>
</feature>
<organism evidence="3 4">
    <name type="scientific">Bacteroides pectinophilus CAG:437</name>
    <dbReference type="NCBI Taxonomy" id="1263051"/>
    <lineage>
        <taxon>Bacteria</taxon>
        <taxon>Bacillati</taxon>
        <taxon>Bacillota</taxon>
        <taxon>Clostridia</taxon>
        <taxon>Eubacteriales</taxon>
    </lineage>
</organism>
<dbReference type="Pfam" id="PF03703">
    <property type="entry name" value="bPH_2"/>
    <property type="match status" value="1"/>
</dbReference>
<evidence type="ECO:0000259" key="2">
    <source>
        <dbReference type="Pfam" id="PF03703"/>
    </source>
</evidence>
<reference evidence="3" key="1">
    <citation type="submission" date="2012-11" db="EMBL/GenBank/DDBJ databases">
        <title>Dependencies among metagenomic species, viruses, plasmids and units of genetic variation.</title>
        <authorList>
            <person name="Nielsen H.B."/>
            <person name="Almeida M."/>
            <person name="Juncker A.S."/>
            <person name="Rasmussen S."/>
            <person name="Li J."/>
            <person name="Sunagawa S."/>
            <person name="Plichta D."/>
            <person name="Gautier L."/>
            <person name="Le Chatelier E."/>
            <person name="Peletier E."/>
            <person name="Bonde I."/>
            <person name="Nielsen T."/>
            <person name="Manichanh C."/>
            <person name="Arumugam M."/>
            <person name="Batto J."/>
            <person name="Santos M.B.Q.D."/>
            <person name="Blom N."/>
            <person name="Borruel N."/>
            <person name="Burgdorf K.S."/>
            <person name="Boumezbeur F."/>
            <person name="Casellas F."/>
            <person name="Dore J."/>
            <person name="Guarner F."/>
            <person name="Hansen T."/>
            <person name="Hildebrand F."/>
            <person name="Kaas R.S."/>
            <person name="Kennedy S."/>
            <person name="Kristiansen K."/>
            <person name="Kultima J.R."/>
            <person name="Leonard P."/>
            <person name="Levenez F."/>
            <person name="Lund O."/>
            <person name="Moumen B."/>
            <person name="Le Paslier D."/>
            <person name="Pons N."/>
            <person name="Pedersen O."/>
            <person name="Prifti E."/>
            <person name="Qin J."/>
            <person name="Raes J."/>
            <person name="Tap J."/>
            <person name="Tims S."/>
            <person name="Ussery D.W."/>
            <person name="Yamada T."/>
            <person name="MetaHit consortium"/>
            <person name="Renault P."/>
            <person name="Sicheritz-Ponten T."/>
            <person name="Bork P."/>
            <person name="Wang J."/>
            <person name="Brunak S."/>
            <person name="Ehrlich S.D."/>
        </authorList>
    </citation>
    <scope>NUCLEOTIDE SEQUENCE [LARGE SCALE GENOMIC DNA]</scope>
</reference>
<accession>R7A963</accession>
<dbReference type="EMBL" id="CBHH010000046">
    <property type="protein sequence ID" value="CDD57338.1"/>
    <property type="molecule type" value="Genomic_DNA"/>
</dbReference>
<dbReference type="Proteomes" id="UP000018141">
    <property type="component" value="Unassembled WGS sequence"/>
</dbReference>
<keyword evidence="1" id="KW-1133">Transmembrane helix</keyword>
<dbReference type="AlphaFoldDB" id="R7A963"/>
<feature type="domain" description="YdbS-like PH" evidence="2">
    <location>
        <begin position="91"/>
        <end position="162"/>
    </location>
</feature>
<evidence type="ECO:0000313" key="3">
    <source>
        <dbReference type="EMBL" id="CDD57338.1"/>
    </source>
</evidence>
<comment type="caution">
    <text evidence="3">The sequence shown here is derived from an EMBL/GenBank/DDBJ whole genome shotgun (WGS) entry which is preliminary data.</text>
</comment>
<gene>
    <name evidence="3" type="ORF">BN656_01554</name>
</gene>
<sequence length="198" mass="22319">MNLRDQISRGEAVLWNGKKSVKVSVLEAIFNPMLPFALIWLAFDAGFIGLSAFGGGFGDSMAFILVPFFLLHLMPVWLYFGGVITSAMKAKNTEYLITDKGIYIQTGIISKRVEMKPFTDLSHVSLNLGVFDRICHTGDVVSECHGHAGMNIANIEEYEKVFQLVRELQENIYSDTMYPNDLRPAENHGYNTKYVRNQ</sequence>
<evidence type="ECO:0000256" key="1">
    <source>
        <dbReference type="SAM" id="Phobius"/>
    </source>
</evidence>
<keyword evidence="1" id="KW-0472">Membrane</keyword>
<proteinExistence type="predicted"/>
<name>R7A963_9FIRM</name>
<feature type="transmembrane region" description="Helical" evidence="1">
    <location>
        <begin position="60"/>
        <end position="80"/>
    </location>
</feature>